<organism evidence="1 2">
    <name type="scientific">Brassica cretica</name>
    <name type="common">Mustard</name>
    <dbReference type="NCBI Taxonomy" id="69181"/>
    <lineage>
        <taxon>Eukaryota</taxon>
        <taxon>Viridiplantae</taxon>
        <taxon>Streptophyta</taxon>
        <taxon>Embryophyta</taxon>
        <taxon>Tracheophyta</taxon>
        <taxon>Spermatophyta</taxon>
        <taxon>Magnoliopsida</taxon>
        <taxon>eudicotyledons</taxon>
        <taxon>Gunneridae</taxon>
        <taxon>Pentapetalae</taxon>
        <taxon>rosids</taxon>
        <taxon>malvids</taxon>
        <taxon>Brassicales</taxon>
        <taxon>Brassicaceae</taxon>
        <taxon>Brassiceae</taxon>
        <taxon>Brassica</taxon>
    </lineage>
</organism>
<reference evidence="1" key="1">
    <citation type="submission" date="2019-12" db="EMBL/GenBank/DDBJ databases">
        <title>Genome sequencing and annotation of Brassica cretica.</title>
        <authorList>
            <person name="Studholme D.J."/>
            <person name="Sarris P."/>
        </authorList>
    </citation>
    <scope>NUCLEOTIDE SEQUENCE</scope>
    <source>
        <strain evidence="1">PFS-109/04</strain>
        <tissue evidence="1">Leaf</tissue>
    </source>
</reference>
<gene>
    <name evidence="1" type="ORF">F2Q69_00036893</name>
</gene>
<sequence>MKERITLKKKSDPEKFAGPCLVKGIESPYVLCDTSYQSAYYPRLDLMKGCLCTPFEDQAGHSSIERVEQDIEPPLRVHLVIECHS</sequence>
<proteinExistence type="predicted"/>
<comment type="caution">
    <text evidence="1">The sequence shown here is derived from an EMBL/GenBank/DDBJ whole genome shotgun (WGS) entry which is preliminary data.</text>
</comment>
<name>A0A8S9SIE3_BRACR</name>
<dbReference type="Proteomes" id="UP000712600">
    <property type="component" value="Unassembled WGS sequence"/>
</dbReference>
<evidence type="ECO:0000313" key="2">
    <source>
        <dbReference type="Proteomes" id="UP000712600"/>
    </source>
</evidence>
<protein>
    <submittedName>
        <fullName evidence="1">Uncharacterized protein</fullName>
    </submittedName>
</protein>
<dbReference type="AlphaFoldDB" id="A0A8S9SIE3"/>
<evidence type="ECO:0000313" key="1">
    <source>
        <dbReference type="EMBL" id="KAF3601206.1"/>
    </source>
</evidence>
<accession>A0A8S9SIE3</accession>
<dbReference type="EMBL" id="QGKX02000004">
    <property type="protein sequence ID" value="KAF3601206.1"/>
    <property type="molecule type" value="Genomic_DNA"/>
</dbReference>